<name>Q68395_HCMVO</name>
<organismHost>
    <name type="scientific">Homo sapiens</name>
    <name type="common">Human</name>
    <dbReference type="NCBI Taxonomy" id="9606"/>
</organismHost>
<evidence type="ECO:0000313" key="1">
    <source>
        <dbReference type="EMBL" id="AAA85882.1"/>
    </source>
</evidence>
<dbReference type="EMBL" id="U33331">
    <property type="protein sequence ID" value="AAA85882.1"/>
    <property type="molecule type" value="Genomic_DNA"/>
</dbReference>
<sequence>MARSVKTIRIQHIYSPRSSNTLQHMSKKQESIATITFGRITCCHPLASINLMFNGSCTVTVKISMGINGSTNVHQLVIVLHLGNRCQPWRQV</sequence>
<reference evidence="1" key="2">
    <citation type="journal article" date="1996" name="J. Virol.">
        <title>Human cytomegalovirus clinical isolates carry at least 19 genes not found in laboratory strains.</title>
        <authorList>
            <person name="Cha T.A."/>
            <person name="Tom E."/>
            <person name="Kemble G.W."/>
            <person name="Duke G.M."/>
            <person name="Mocarski E.S."/>
            <person name="Spaete R.R."/>
        </authorList>
    </citation>
    <scope>NUCLEOTIDE SEQUENCE [LARGE SCALE GENOMIC DNA]</scope>
    <source>
        <strain evidence="1">Toledo</strain>
    </source>
</reference>
<proteinExistence type="predicted"/>
<organism evidence="1">
    <name type="scientific">Human cytomegalovirus (strain Toledo)</name>
    <name type="common">HHV-5</name>
    <name type="synonym">Human herpesvirus 5</name>
    <dbReference type="NCBI Taxonomy" id="311339"/>
    <lineage>
        <taxon>Viruses</taxon>
        <taxon>Duplodnaviria</taxon>
        <taxon>Heunggongvirae</taxon>
        <taxon>Peploviricota</taxon>
        <taxon>Herviviricetes</taxon>
        <taxon>Herpesvirales</taxon>
        <taxon>Orthoherpesviridae</taxon>
        <taxon>Betaherpesvirinae</taxon>
        <taxon>Cytomegalovirus</taxon>
        <taxon>Cytomegalovirus humanbeta5</taxon>
        <taxon>Human cytomegalovirus</taxon>
    </lineage>
</organism>
<reference evidence="1" key="1">
    <citation type="submission" date="1995-08" db="EMBL/GenBank/DDBJ databases">
        <authorList>
            <person name="Cha T.-A."/>
        </authorList>
    </citation>
    <scope>NUCLEOTIDE SEQUENCE</scope>
    <source>
        <strain evidence="1">Toledo</strain>
    </source>
</reference>
<accession>Q68395</accession>
<protein>
    <submittedName>
        <fullName evidence="1">Orf UL143</fullName>
    </submittedName>
</protein>